<dbReference type="GO" id="GO:0004034">
    <property type="term" value="F:aldose 1-epimerase activity"/>
    <property type="evidence" value="ECO:0007669"/>
    <property type="project" value="UniProtKB-EC"/>
</dbReference>
<keyword evidence="17" id="KW-1185">Reference proteome</keyword>
<dbReference type="EMBL" id="SNYC01000003">
    <property type="protein sequence ID" value="TDQ11073.1"/>
    <property type="molecule type" value="Genomic_DNA"/>
</dbReference>
<keyword evidence="15" id="KW-0732">Signal</keyword>
<comment type="subcellular location">
    <subcellularLocation>
        <location evidence="2">Cytoplasm</location>
    </subcellularLocation>
</comment>
<evidence type="ECO:0000256" key="15">
    <source>
        <dbReference type="SAM" id="SignalP"/>
    </source>
</evidence>
<feature type="active site" description="Proton donor" evidence="12">
    <location>
        <position position="217"/>
    </location>
</feature>
<dbReference type="CDD" id="cd09019">
    <property type="entry name" value="galactose_mutarotase_like"/>
    <property type="match status" value="1"/>
</dbReference>
<dbReference type="SUPFAM" id="SSF74650">
    <property type="entry name" value="Galactose mutarotase-like"/>
    <property type="match status" value="1"/>
</dbReference>
<dbReference type="OrthoDB" id="9779408at2"/>
<dbReference type="GO" id="GO:0005737">
    <property type="term" value="C:cytoplasm"/>
    <property type="evidence" value="ECO:0007669"/>
    <property type="project" value="UniProtKB-SubCell"/>
</dbReference>
<dbReference type="AlphaFoldDB" id="A0A4V3D1G4"/>
<comment type="caution">
    <text evidence="16">The sequence shown here is derived from an EMBL/GenBank/DDBJ whole genome shotgun (WGS) entry which is preliminary data.</text>
</comment>
<accession>A0A4V3D1G4</accession>
<dbReference type="Pfam" id="PF01263">
    <property type="entry name" value="Aldose_epim"/>
    <property type="match status" value="1"/>
</dbReference>
<evidence type="ECO:0000256" key="9">
    <source>
        <dbReference type="ARBA" id="ARBA00023235"/>
    </source>
</evidence>
<comment type="similarity">
    <text evidence="4 11">Belongs to the aldose epimerase family.</text>
</comment>
<proteinExistence type="inferred from homology"/>
<dbReference type="UniPathway" id="UPA00242"/>
<dbReference type="Gene3D" id="2.70.98.10">
    <property type="match status" value="1"/>
</dbReference>
<evidence type="ECO:0000256" key="2">
    <source>
        <dbReference type="ARBA" id="ARBA00004496"/>
    </source>
</evidence>
<dbReference type="InterPro" id="IPR015443">
    <property type="entry name" value="Aldose_1-epimerase"/>
</dbReference>
<evidence type="ECO:0000256" key="3">
    <source>
        <dbReference type="ARBA" id="ARBA00005028"/>
    </source>
</evidence>
<feature type="chain" id="PRO_5020214325" description="Aldose 1-epimerase" evidence="15">
    <location>
        <begin position="20"/>
        <end position="389"/>
    </location>
</feature>
<keyword evidence="6" id="KW-0963">Cytoplasm</keyword>
<dbReference type="InterPro" id="IPR011013">
    <property type="entry name" value="Gal_mutarotase_sf_dom"/>
</dbReference>
<keyword evidence="9 11" id="KW-0413">Isomerase</keyword>
<gene>
    <name evidence="16" type="ORF">ATK78_0187</name>
</gene>
<evidence type="ECO:0000256" key="13">
    <source>
        <dbReference type="PIRSR" id="PIRSR005096-2"/>
    </source>
</evidence>
<feature type="active site" description="Proton acceptor" evidence="12">
    <location>
        <position position="355"/>
    </location>
</feature>
<evidence type="ECO:0000256" key="4">
    <source>
        <dbReference type="ARBA" id="ARBA00006206"/>
    </source>
</evidence>
<name>A0A4V3D1G4_9SPHI</name>
<dbReference type="GO" id="GO:0006006">
    <property type="term" value="P:glucose metabolic process"/>
    <property type="evidence" value="ECO:0007669"/>
    <property type="project" value="TreeGrafter"/>
</dbReference>
<dbReference type="PIRSF" id="PIRSF005096">
    <property type="entry name" value="GALM"/>
    <property type="match status" value="1"/>
</dbReference>
<comment type="subunit">
    <text evidence="5">Monomer.</text>
</comment>
<comment type="cofactor">
    <cofactor evidence="1">
        <name>Ca(2+)</name>
        <dbReference type="ChEBI" id="CHEBI:29108"/>
    </cofactor>
</comment>
<dbReference type="FunFam" id="2.70.98.10:FF:000003">
    <property type="entry name" value="Aldose 1-epimerase"/>
    <property type="match status" value="1"/>
</dbReference>
<dbReference type="GO" id="GO:0033499">
    <property type="term" value="P:galactose catabolic process via UDP-galactose, Leloir pathway"/>
    <property type="evidence" value="ECO:0007669"/>
    <property type="project" value="TreeGrafter"/>
</dbReference>
<evidence type="ECO:0000256" key="5">
    <source>
        <dbReference type="ARBA" id="ARBA00011245"/>
    </source>
</evidence>
<evidence type="ECO:0000256" key="12">
    <source>
        <dbReference type="PIRSR" id="PIRSR005096-1"/>
    </source>
</evidence>
<evidence type="ECO:0000313" key="16">
    <source>
        <dbReference type="EMBL" id="TDQ11073.1"/>
    </source>
</evidence>
<sequence>MKRSVKTIFAIALSVAVAACNPTEKKEATTTPGDSAQTVTLLDSTKFQKEIDGKKTNLYILKNKNNMQAAFTNYGGRIVSLLVPDSAGKLVDVVTGFESVDAFEKATEPYFGATIGRYGNRIAKGKFSLDGKAYTLFTNNGQNTLHGGKKGFQYVVWDAAQPDAHTLVLTYLSKDMEEGYPGNLNVKVTYSLTDNNELKMDYEATTDKKTVVNLTNHAFFNLNGEGSGSILNHSLQIYADQYTPVDSTLIPLGKNAAVKGTPFDFTTATTIGKRVEEKNEQLKNGTGYDHNYVLNGTKGMGMTHAATISGDLTGIKMDIYTQEPGLQFYSGNFMQGKNTFKGGAKDDFRTAFALETQHFPDSPNQPAFPSTVLNPGQQYKTSSIYTFSK</sequence>
<dbReference type="RefSeq" id="WP_133574179.1">
    <property type="nucleotide sequence ID" value="NZ_SNYC01000003.1"/>
</dbReference>
<keyword evidence="8" id="KW-0106">Calcium</keyword>
<evidence type="ECO:0000256" key="8">
    <source>
        <dbReference type="ARBA" id="ARBA00022837"/>
    </source>
</evidence>
<evidence type="ECO:0000256" key="1">
    <source>
        <dbReference type="ARBA" id="ARBA00001913"/>
    </source>
</evidence>
<evidence type="ECO:0000256" key="11">
    <source>
        <dbReference type="PIRNR" id="PIRNR005096"/>
    </source>
</evidence>
<evidence type="ECO:0000256" key="7">
    <source>
        <dbReference type="ARBA" id="ARBA00022553"/>
    </source>
</evidence>
<dbReference type="Proteomes" id="UP000295620">
    <property type="component" value="Unassembled WGS sequence"/>
</dbReference>
<dbReference type="InterPro" id="IPR014718">
    <property type="entry name" value="GH-type_carb-bd"/>
</dbReference>
<dbReference type="InterPro" id="IPR047215">
    <property type="entry name" value="Galactose_mutarotase-like"/>
</dbReference>
<dbReference type="PROSITE" id="PS51257">
    <property type="entry name" value="PROKAR_LIPOPROTEIN"/>
    <property type="match status" value="1"/>
</dbReference>
<evidence type="ECO:0000256" key="14">
    <source>
        <dbReference type="PIRSR" id="PIRSR005096-3"/>
    </source>
</evidence>
<protein>
    <recommendedName>
        <fullName evidence="11">Aldose 1-epimerase</fullName>
        <ecNumber evidence="11">5.1.3.3</ecNumber>
    </recommendedName>
</protein>
<feature type="binding site" evidence="13">
    <location>
        <position position="289"/>
    </location>
    <ligand>
        <name>beta-D-galactose</name>
        <dbReference type="ChEBI" id="CHEBI:27667"/>
    </ligand>
</feature>
<comment type="pathway">
    <text evidence="3 11">Carbohydrate metabolism; hexose metabolism.</text>
</comment>
<comment type="catalytic activity">
    <reaction evidence="11">
        <text>alpha-D-glucose = beta-D-glucose</text>
        <dbReference type="Rhea" id="RHEA:10264"/>
        <dbReference type="ChEBI" id="CHEBI:15903"/>
        <dbReference type="ChEBI" id="CHEBI:17925"/>
        <dbReference type="EC" id="5.1.3.3"/>
    </reaction>
</comment>
<keyword evidence="10 11" id="KW-0119">Carbohydrate metabolism</keyword>
<dbReference type="NCBIfam" id="NF008277">
    <property type="entry name" value="PRK11055.1"/>
    <property type="match status" value="1"/>
</dbReference>
<dbReference type="InterPro" id="IPR008183">
    <property type="entry name" value="Aldose_1/G6P_1-epimerase"/>
</dbReference>
<dbReference type="PANTHER" id="PTHR10091">
    <property type="entry name" value="ALDOSE-1-EPIMERASE"/>
    <property type="match status" value="1"/>
</dbReference>
<feature type="signal peptide" evidence="15">
    <location>
        <begin position="1"/>
        <end position="19"/>
    </location>
</feature>
<evidence type="ECO:0000256" key="6">
    <source>
        <dbReference type="ARBA" id="ARBA00022490"/>
    </source>
</evidence>
<dbReference type="EC" id="5.1.3.3" evidence="11"/>
<evidence type="ECO:0000256" key="10">
    <source>
        <dbReference type="ARBA" id="ARBA00023277"/>
    </source>
</evidence>
<evidence type="ECO:0000313" key="17">
    <source>
        <dbReference type="Proteomes" id="UP000295620"/>
    </source>
</evidence>
<dbReference type="GO" id="GO:0030246">
    <property type="term" value="F:carbohydrate binding"/>
    <property type="evidence" value="ECO:0007669"/>
    <property type="project" value="InterPro"/>
</dbReference>
<organism evidence="16 17">
    <name type="scientific">Pedobacter metabolipauper</name>
    <dbReference type="NCBI Taxonomy" id="425513"/>
    <lineage>
        <taxon>Bacteria</taxon>
        <taxon>Pseudomonadati</taxon>
        <taxon>Bacteroidota</taxon>
        <taxon>Sphingobacteriia</taxon>
        <taxon>Sphingobacteriales</taxon>
        <taxon>Sphingobacteriaceae</taxon>
        <taxon>Pedobacter</taxon>
    </lineage>
</organism>
<dbReference type="PANTHER" id="PTHR10091:SF0">
    <property type="entry name" value="GALACTOSE MUTAROTASE"/>
    <property type="match status" value="1"/>
</dbReference>
<keyword evidence="7" id="KW-0597">Phosphoprotein</keyword>
<reference evidence="16 17" key="1">
    <citation type="submission" date="2019-03" db="EMBL/GenBank/DDBJ databases">
        <title>Genomic Encyclopedia of Archaeal and Bacterial Type Strains, Phase II (KMG-II): from individual species to whole genera.</title>
        <authorList>
            <person name="Goeker M."/>
        </authorList>
    </citation>
    <scope>NUCLEOTIDE SEQUENCE [LARGE SCALE GENOMIC DNA]</scope>
    <source>
        <strain evidence="16 17">DSM 19035</strain>
    </source>
</reference>
<feature type="binding site" evidence="14">
    <location>
        <begin position="120"/>
        <end position="121"/>
    </location>
    <ligand>
        <name>beta-D-galactose</name>
        <dbReference type="ChEBI" id="CHEBI:27667"/>
    </ligand>
</feature>